<protein>
    <submittedName>
        <fullName evidence="1">Uncharacterized protein</fullName>
    </submittedName>
</protein>
<organism evidence="1">
    <name type="scientific">Anguilla anguilla</name>
    <name type="common">European freshwater eel</name>
    <name type="synonym">Muraena anguilla</name>
    <dbReference type="NCBI Taxonomy" id="7936"/>
    <lineage>
        <taxon>Eukaryota</taxon>
        <taxon>Metazoa</taxon>
        <taxon>Chordata</taxon>
        <taxon>Craniata</taxon>
        <taxon>Vertebrata</taxon>
        <taxon>Euteleostomi</taxon>
        <taxon>Actinopterygii</taxon>
        <taxon>Neopterygii</taxon>
        <taxon>Teleostei</taxon>
        <taxon>Anguilliformes</taxon>
        <taxon>Anguillidae</taxon>
        <taxon>Anguilla</taxon>
    </lineage>
</organism>
<reference evidence="1" key="2">
    <citation type="journal article" date="2015" name="Fish Shellfish Immunol.">
        <title>Early steps in the European eel (Anguilla anguilla)-Vibrio vulnificus interaction in the gills: Role of the RtxA13 toxin.</title>
        <authorList>
            <person name="Callol A."/>
            <person name="Pajuelo D."/>
            <person name="Ebbesson L."/>
            <person name="Teles M."/>
            <person name="MacKenzie S."/>
            <person name="Amaro C."/>
        </authorList>
    </citation>
    <scope>NUCLEOTIDE SEQUENCE</scope>
</reference>
<sequence length="37" mass="4495">MMCFDGELPVYCNNIEMNEKNEFKEFYDEECYSEENG</sequence>
<evidence type="ECO:0000313" key="1">
    <source>
        <dbReference type="EMBL" id="JAH90016.1"/>
    </source>
</evidence>
<name>A0A0E9WIA3_ANGAN</name>
<dbReference type="EMBL" id="GBXM01018561">
    <property type="protein sequence ID" value="JAH90016.1"/>
    <property type="molecule type" value="Transcribed_RNA"/>
</dbReference>
<proteinExistence type="predicted"/>
<reference evidence="1" key="1">
    <citation type="submission" date="2014-11" db="EMBL/GenBank/DDBJ databases">
        <authorList>
            <person name="Amaro Gonzalez C."/>
        </authorList>
    </citation>
    <scope>NUCLEOTIDE SEQUENCE</scope>
</reference>
<accession>A0A0E9WIA3</accession>
<dbReference type="AlphaFoldDB" id="A0A0E9WIA3"/>